<dbReference type="InterPro" id="IPR016035">
    <property type="entry name" value="Acyl_Trfase/lysoPLipase"/>
</dbReference>
<dbReference type="InterPro" id="IPR014043">
    <property type="entry name" value="Acyl_transferase_dom"/>
</dbReference>
<dbReference type="InterPro" id="IPR001227">
    <property type="entry name" value="Ac_transferase_dom_sf"/>
</dbReference>
<keyword evidence="4" id="KW-0012">Acyltransferase</keyword>
<protein>
    <submittedName>
        <fullName evidence="4">Acyltransferase domain-containing protein</fullName>
    </submittedName>
</protein>
<name>A0ABY5ZB94_9ACTN</name>
<organism evidence="4 5">
    <name type="scientific">Dactylosporangium roseum</name>
    <dbReference type="NCBI Taxonomy" id="47989"/>
    <lineage>
        <taxon>Bacteria</taxon>
        <taxon>Bacillati</taxon>
        <taxon>Actinomycetota</taxon>
        <taxon>Actinomycetes</taxon>
        <taxon>Micromonosporales</taxon>
        <taxon>Micromonosporaceae</taxon>
        <taxon>Dactylosporangium</taxon>
    </lineage>
</organism>
<evidence type="ECO:0000259" key="3">
    <source>
        <dbReference type="SMART" id="SM00827"/>
    </source>
</evidence>
<dbReference type="InterPro" id="IPR016036">
    <property type="entry name" value="Malonyl_transacylase_ACP-bd"/>
</dbReference>
<keyword evidence="1" id="KW-0596">Phosphopantetheine</keyword>
<dbReference type="SUPFAM" id="SSF52151">
    <property type="entry name" value="FabD/lysophospholipase-like"/>
    <property type="match status" value="1"/>
</dbReference>
<dbReference type="SMART" id="SM00827">
    <property type="entry name" value="PKS_AT"/>
    <property type="match status" value="1"/>
</dbReference>
<keyword evidence="5" id="KW-1185">Reference proteome</keyword>
<sequence>MVQPRSVLLLPGQGAQRERMAAGLYHVDPVFSAEVERLLAALGPAGRRLREQWLRPAPHPGLDDSETAQPLLLIVGYALGRALAAASRMPNILLGHSMGELAAACLAGVYPPTAVTRLVHGRTRGLSHVGRGGMLAVAARPEQLDGMLIDGVVVAAVNGPRQTVLAGSRGALVATAGRLSAAGFSTLPLRSWHAFHSPAMAPVAARFRGGLSRLPAAVPEVRIYSSRTAAEVRRDEAVDPGFWADQMMLPVQYWTALRALLDTEGTTTGLLLVDASVDRSLSAPARHHPAVRAGTSRIVPLLGTARETGGPADVREFAAAAAALRGSA</sequence>
<dbReference type="Pfam" id="PF00698">
    <property type="entry name" value="Acyl_transf_1"/>
    <property type="match status" value="1"/>
</dbReference>
<evidence type="ECO:0000256" key="1">
    <source>
        <dbReference type="ARBA" id="ARBA00022450"/>
    </source>
</evidence>
<gene>
    <name evidence="4" type="ORF">Drose_14675</name>
</gene>
<dbReference type="InterPro" id="IPR050091">
    <property type="entry name" value="PKS_NRPS_Biosynth_Enz"/>
</dbReference>
<keyword evidence="2" id="KW-0597">Phosphoprotein</keyword>
<dbReference type="Gene3D" id="3.30.70.3290">
    <property type="match status" value="1"/>
</dbReference>
<dbReference type="Proteomes" id="UP001058271">
    <property type="component" value="Chromosome"/>
</dbReference>
<evidence type="ECO:0000256" key="2">
    <source>
        <dbReference type="ARBA" id="ARBA00022553"/>
    </source>
</evidence>
<evidence type="ECO:0000313" key="5">
    <source>
        <dbReference type="Proteomes" id="UP001058271"/>
    </source>
</evidence>
<dbReference type="PANTHER" id="PTHR43775">
    <property type="entry name" value="FATTY ACID SYNTHASE"/>
    <property type="match status" value="1"/>
</dbReference>
<proteinExistence type="predicted"/>
<dbReference type="SUPFAM" id="SSF55048">
    <property type="entry name" value="Probable ACP-binding domain of malonyl-CoA ACP transacylase"/>
    <property type="match status" value="1"/>
</dbReference>
<dbReference type="EMBL" id="CP073721">
    <property type="protein sequence ID" value="UWZ39365.1"/>
    <property type="molecule type" value="Genomic_DNA"/>
</dbReference>
<dbReference type="Gene3D" id="3.40.366.10">
    <property type="entry name" value="Malonyl-Coenzyme A Acyl Carrier Protein, domain 2"/>
    <property type="match status" value="1"/>
</dbReference>
<dbReference type="GO" id="GO:0016746">
    <property type="term" value="F:acyltransferase activity"/>
    <property type="evidence" value="ECO:0007669"/>
    <property type="project" value="UniProtKB-KW"/>
</dbReference>
<reference evidence="4" key="1">
    <citation type="submission" date="2021-04" db="EMBL/GenBank/DDBJ databases">
        <title>Biosynthetic gene clusters of Dactylosporangioum roseum.</title>
        <authorList>
            <person name="Hartkoorn R.C."/>
            <person name="Beaudoing E."/>
            <person name="Hot D."/>
            <person name="Moureu S."/>
        </authorList>
    </citation>
    <scope>NUCLEOTIDE SEQUENCE</scope>
    <source>
        <strain evidence="4">NRRL B-16295</strain>
    </source>
</reference>
<accession>A0ABY5ZB94</accession>
<dbReference type="RefSeq" id="WP_260728768.1">
    <property type="nucleotide sequence ID" value="NZ_BAAABS010000004.1"/>
</dbReference>
<evidence type="ECO:0000313" key="4">
    <source>
        <dbReference type="EMBL" id="UWZ39365.1"/>
    </source>
</evidence>
<dbReference type="PANTHER" id="PTHR43775:SF37">
    <property type="entry name" value="SI:DKEY-61P9.11"/>
    <property type="match status" value="1"/>
</dbReference>
<keyword evidence="4" id="KW-0808">Transferase</keyword>
<feature type="domain" description="Malonyl-CoA:ACP transacylase (MAT)" evidence="3">
    <location>
        <begin position="9"/>
        <end position="327"/>
    </location>
</feature>